<dbReference type="Gene3D" id="2.60.120.620">
    <property type="entry name" value="q2cbj1_9rhob like domain"/>
    <property type="match status" value="1"/>
</dbReference>
<dbReference type="InterPro" id="IPR008775">
    <property type="entry name" value="Phytyl_CoA_dOase-like"/>
</dbReference>
<accession>A0A561DYY9</accession>
<protein>
    <submittedName>
        <fullName evidence="1">Ectoine hydroxylase-related dioxygenase (Phytanoyl-CoA dioxygenase family)</fullName>
    </submittedName>
</protein>
<reference evidence="1 2" key="1">
    <citation type="submission" date="2019-06" db="EMBL/GenBank/DDBJ databases">
        <title>Sorghum-associated microbial communities from plants grown in Nebraska, USA.</title>
        <authorList>
            <person name="Schachtman D."/>
        </authorList>
    </citation>
    <scope>NUCLEOTIDE SEQUENCE [LARGE SCALE GENOMIC DNA]</scope>
    <source>
        <strain evidence="1 2">2482</strain>
    </source>
</reference>
<dbReference type="PANTHER" id="PTHR20883">
    <property type="entry name" value="PHYTANOYL-COA DIOXYGENASE DOMAIN CONTAINING 1"/>
    <property type="match status" value="1"/>
</dbReference>
<keyword evidence="1" id="KW-0560">Oxidoreductase</keyword>
<dbReference type="Pfam" id="PF05721">
    <property type="entry name" value="PhyH"/>
    <property type="match status" value="1"/>
</dbReference>
<dbReference type="GO" id="GO:0005506">
    <property type="term" value="F:iron ion binding"/>
    <property type="evidence" value="ECO:0007669"/>
    <property type="project" value="UniProtKB-ARBA"/>
</dbReference>
<dbReference type="PANTHER" id="PTHR20883:SF48">
    <property type="entry name" value="ECTOINE DIOXYGENASE"/>
    <property type="match status" value="1"/>
</dbReference>
<evidence type="ECO:0000313" key="1">
    <source>
        <dbReference type="EMBL" id="TWE08587.1"/>
    </source>
</evidence>
<dbReference type="Proteomes" id="UP000319671">
    <property type="component" value="Unassembled WGS sequence"/>
</dbReference>
<keyword evidence="2" id="KW-1185">Reference proteome</keyword>
<proteinExistence type="predicted"/>
<dbReference type="EMBL" id="VIVN01000001">
    <property type="protein sequence ID" value="TWE08587.1"/>
    <property type="molecule type" value="Genomic_DNA"/>
</dbReference>
<sequence>MEENLLTKEKIEFYRENGFVQVDDVITQEELIELRTHLEEVMKTSNGLSIQTDTKGGAYYRVLNQRVNTWRDHGGMAKFVFNPRFSNLALQLTGSNGIRLFHDQALLKMPGDSKPTPWHQDFPYWPMNKDVAEKTISIWIALDDVDENNGCMMFLPKSQKAGQLKPINLAEPESLLEYVKDTDLENKKPVVVKMKAGSCTFHNGLTFHYAFANNTNKPRRAFVMIFMPDGTTYNNKPHPITSELGLEKDSLLKGGMFPLLSQN</sequence>
<organism evidence="1 2">
    <name type="scientific">Neobacillus bataviensis</name>
    <dbReference type="NCBI Taxonomy" id="220685"/>
    <lineage>
        <taxon>Bacteria</taxon>
        <taxon>Bacillati</taxon>
        <taxon>Bacillota</taxon>
        <taxon>Bacilli</taxon>
        <taxon>Bacillales</taxon>
        <taxon>Bacillaceae</taxon>
        <taxon>Neobacillus</taxon>
    </lineage>
</organism>
<dbReference type="AlphaFoldDB" id="A0A561DYY9"/>
<evidence type="ECO:0000313" key="2">
    <source>
        <dbReference type="Proteomes" id="UP000319671"/>
    </source>
</evidence>
<comment type="caution">
    <text evidence="1">The sequence shown here is derived from an EMBL/GenBank/DDBJ whole genome shotgun (WGS) entry which is preliminary data.</text>
</comment>
<keyword evidence="1" id="KW-0223">Dioxygenase</keyword>
<dbReference type="GO" id="GO:0016706">
    <property type="term" value="F:2-oxoglutarate-dependent dioxygenase activity"/>
    <property type="evidence" value="ECO:0007669"/>
    <property type="project" value="UniProtKB-ARBA"/>
</dbReference>
<dbReference type="RefSeq" id="WP_144562255.1">
    <property type="nucleotide sequence ID" value="NZ_VIVN01000001.1"/>
</dbReference>
<gene>
    <name evidence="1" type="ORF">FB550_101613</name>
</gene>
<name>A0A561DYY9_9BACI</name>
<dbReference type="SUPFAM" id="SSF51197">
    <property type="entry name" value="Clavaminate synthase-like"/>
    <property type="match status" value="1"/>
</dbReference>